<dbReference type="GO" id="GO:1903785">
    <property type="term" value="P:L-valine transmembrane transport"/>
    <property type="evidence" value="ECO:0007669"/>
    <property type="project" value="TreeGrafter"/>
</dbReference>
<keyword evidence="4" id="KW-1003">Cell membrane</keyword>
<feature type="transmembrane region" description="Helical" evidence="8">
    <location>
        <begin position="20"/>
        <end position="44"/>
    </location>
</feature>
<comment type="subcellular location">
    <subcellularLocation>
        <location evidence="1">Cell membrane</location>
        <topology evidence="1">Multi-pass membrane protein</topology>
    </subcellularLocation>
</comment>
<evidence type="ECO:0000256" key="4">
    <source>
        <dbReference type="ARBA" id="ARBA00022475"/>
    </source>
</evidence>
<evidence type="ECO:0000256" key="2">
    <source>
        <dbReference type="ARBA" id="ARBA00010735"/>
    </source>
</evidence>
<accession>A0A3F3H3B7</accession>
<gene>
    <name evidence="9" type="ORF">FTRO_0041610</name>
</gene>
<dbReference type="PANTHER" id="PTHR34979:SF1">
    <property type="entry name" value="INNER MEMBRANE PROTEIN YGAZ"/>
    <property type="match status" value="1"/>
</dbReference>
<dbReference type="PANTHER" id="PTHR34979">
    <property type="entry name" value="INNER MEMBRANE PROTEIN YGAZ"/>
    <property type="match status" value="1"/>
</dbReference>
<protein>
    <submittedName>
        <fullName evidence="9">Amino acid permease</fullName>
    </submittedName>
</protein>
<feature type="transmembrane region" description="Helical" evidence="8">
    <location>
        <begin position="215"/>
        <end position="234"/>
    </location>
</feature>
<keyword evidence="3" id="KW-0813">Transport</keyword>
<evidence type="ECO:0000313" key="9">
    <source>
        <dbReference type="EMBL" id="GAP04417.1"/>
    </source>
</evidence>
<comment type="similarity">
    <text evidence="2">Belongs to the AzlC family.</text>
</comment>
<name>A0A3F3H3B7_9LACO</name>
<organism evidence="9">
    <name type="scientific">Fructobacillus tropaeoli</name>
    <dbReference type="NCBI Taxonomy" id="709323"/>
    <lineage>
        <taxon>Bacteria</taxon>
        <taxon>Bacillati</taxon>
        <taxon>Bacillota</taxon>
        <taxon>Bacilli</taxon>
        <taxon>Lactobacillales</taxon>
        <taxon>Lactobacillaceae</taxon>
        <taxon>Fructobacillus</taxon>
    </lineage>
</organism>
<keyword evidence="5 8" id="KW-0812">Transmembrane</keyword>
<keyword evidence="6 8" id="KW-1133">Transmembrane helix</keyword>
<feature type="transmembrane region" description="Helical" evidence="8">
    <location>
        <begin position="56"/>
        <end position="78"/>
    </location>
</feature>
<feature type="transmembrane region" description="Helical" evidence="8">
    <location>
        <begin position="163"/>
        <end position="182"/>
    </location>
</feature>
<dbReference type="EMBL" id="DF968081">
    <property type="protein sequence ID" value="GAP04417.1"/>
    <property type="molecule type" value="Genomic_DNA"/>
</dbReference>
<dbReference type="Pfam" id="PF03591">
    <property type="entry name" value="AzlC"/>
    <property type="match status" value="1"/>
</dbReference>
<dbReference type="AlphaFoldDB" id="A0A3F3H3B7"/>
<reference evidence="9" key="1">
    <citation type="journal article" date="2015" name="BMC Genomics">
        <title>Comparative genomics of Fructobacillus spp. and Leuconostoc spp. reveals niche-specific evolution of Fructobacillus spp.</title>
        <authorList>
            <person name="Endo A."/>
            <person name="Tanizawa Y."/>
            <person name="Tanaka N."/>
            <person name="Maeno S."/>
            <person name="Kumar H."/>
            <person name="Shiwa Y."/>
            <person name="Okada S."/>
            <person name="Yoshikawa H."/>
            <person name="Dicks L."/>
            <person name="Nakagawa J."/>
            <person name="Arita M."/>
        </authorList>
    </citation>
    <scope>NUCLEOTIDE SEQUENCE [LARGE SCALE GENOMIC DNA]</scope>
    <source>
        <strain evidence="9">F214-1</strain>
    </source>
</reference>
<feature type="transmembrane region" description="Helical" evidence="8">
    <location>
        <begin position="137"/>
        <end position="157"/>
    </location>
</feature>
<sequence length="235" mass="25658">MDDTLTARAGWRDALPTVFGYIGISMAFGIVAKAAGLSTWLIVLISAIDYGGSAQFVLVTMVGSHSSIVAIAFAVFLVNARMILMSMTLAPYFNRYSLWRNIWLGTFVTDESFALGMSKVNVSQNRLSFPWFNTVNLVSYASWLLGTFLGAVVGGLVTDPSKFGLDFAITAMFIGLLIAQISSDKTIKLALQVAVVIFVLVLIYLFLIFVPKNFVVLLVTICGSLFGMVMKRVFD</sequence>
<dbReference type="InterPro" id="IPR011606">
    <property type="entry name" value="Brnchd-chn_aa_trnsp_permease"/>
</dbReference>
<dbReference type="GO" id="GO:0005886">
    <property type="term" value="C:plasma membrane"/>
    <property type="evidence" value="ECO:0007669"/>
    <property type="project" value="UniProtKB-SubCell"/>
</dbReference>
<dbReference type="Proteomes" id="UP000064514">
    <property type="component" value="Unassembled WGS sequence"/>
</dbReference>
<dbReference type="RefSeq" id="WP_059393834.1">
    <property type="nucleotide sequence ID" value="NZ_CAUZLZ010000004.1"/>
</dbReference>
<evidence type="ECO:0000256" key="6">
    <source>
        <dbReference type="ARBA" id="ARBA00022989"/>
    </source>
</evidence>
<evidence type="ECO:0000256" key="8">
    <source>
        <dbReference type="SAM" id="Phobius"/>
    </source>
</evidence>
<dbReference type="STRING" id="709323.GCA_001047135_00968"/>
<evidence type="ECO:0000256" key="7">
    <source>
        <dbReference type="ARBA" id="ARBA00023136"/>
    </source>
</evidence>
<proteinExistence type="inferred from homology"/>
<evidence type="ECO:0000256" key="1">
    <source>
        <dbReference type="ARBA" id="ARBA00004651"/>
    </source>
</evidence>
<feature type="transmembrane region" description="Helical" evidence="8">
    <location>
        <begin position="189"/>
        <end position="209"/>
    </location>
</feature>
<evidence type="ECO:0000256" key="5">
    <source>
        <dbReference type="ARBA" id="ARBA00022692"/>
    </source>
</evidence>
<evidence type="ECO:0000256" key="3">
    <source>
        <dbReference type="ARBA" id="ARBA00022448"/>
    </source>
</evidence>
<keyword evidence="7 8" id="KW-0472">Membrane</keyword>